<dbReference type="EMBL" id="HBGA01146810">
    <property type="protein sequence ID" value="CAD9042535.1"/>
    <property type="molecule type" value="Transcribed_RNA"/>
</dbReference>
<dbReference type="InterPro" id="IPR008629">
    <property type="entry name" value="GUN4-like"/>
</dbReference>
<dbReference type="SUPFAM" id="SSF140869">
    <property type="entry name" value="GUN4-like"/>
    <property type="match status" value="1"/>
</dbReference>
<protein>
    <recommendedName>
        <fullName evidence="2">GUN4-like domain-containing protein</fullName>
    </recommendedName>
</protein>
<dbReference type="PANTHER" id="PTHR34800">
    <property type="entry name" value="TETRAPYRROLE-BINDING PROTEIN, CHLOROPLASTIC"/>
    <property type="match status" value="1"/>
</dbReference>
<feature type="transmembrane region" description="Helical" evidence="1">
    <location>
        <begin position="100"/>
        <end position="120"/>
    </location>
</feature>
<dbReference type="Gene3D" id="1.25.40.620">
    <property type="match status" value="1"/>
</dbReference>
<dbReference type="PANTHER" id="PTHR34800:SF1">
    <property type="entry name" value="TETRAPYRROLE-BINDING PROTEIN, CHLOROPLASTIC"/>
    <property type="match status" value="1"/>
</dbReference>
<reference evidence="3" key="1">
    <citation type="submission" date="2021-01" db="EMBL/GenBank/DDBJ databases">
        <authorList>
            <person name="Corre E."/>
            <person name="Pelletier E."/>
            <person name="Niang G."/>
            <person name="Scheremetjew M."/>
            <person name="Finn R."/>
            <person name="Kale V."/>
            <person name="Holt S."/>
            <person name="Cochrane G."/>
            <person name="Meng A."/>
            <person name="Brown T."/>
            <person name="Cohen L."/>
        </authorList>
    </citation>
    <scope>NUCLEOTIDE SEQUENCE</scope>
    <source>
        <strain evidence="3">NIES-381</strain>
    </source>
</reference>
<name>A0A7S1JFJ4_9EUGL</name>
<accession>A0A7S1JFJ4</accession>
<evidence type="ECO:0000259" key="2">
    <source>
        <dbReference type="Pfam" id="PF05419"/>
    </source>
</evidence>
<dbReference type="AlphaFoldDB" id="A0A7S1JFJ4"/>
<proteinExistence type="predicted"/>
<keyword evidence="1" id="KW-0472">Membrane</keyword>
<dbReference type="Pfam" id="PF05419">
    <property type="entry name" value="GUN4"/>
    <property type="match status" value="1"/>
</dbReference>
<organism evidence="3">
    <name type="scientific">Eutreptiella gymnastica</name>
    <dbReference type="NCBI Taxonomy" id="73025"/>
    <lineage>
        <taxon>Eukaryota</taxon>
        <taxon>Discoba</taxon>
        <taxon>Euglenozoa</taxon>
        <taxon>Euglenida</taxon>
        <taxon>Spirocuta</taxon>
        <taxon>Euglenophyceae</taxon>
        <taxon>Eutreptiales</taxon>
        <taxon>Eutreptiaceae</taxon>
        <taxon>Eutreptiella</taxon>
    </lineage>
</organism>
<sequence length="346" mass="38038">MDVNKMCVVGLAGVAAFVSTMAIASWHTNPVVNLNVAQPTVATVSSSSAFLRPSAGRPSIVTPRSVRSGARIQYAAEYATNQVDGTPLTVESSTSTSLSAHAPIFALLSILGGVVATVMWNTRPWQRDEEYALLPTSGRKTIGPLNAGDDGWRPGQGTSLGNLFGGGSAATKSGSRKETSKEEFYKDIEIKSESGVNYAVLKQLLADKEWEEADNEHRRLLIELCGESAVARGYCWPTEVTKIPNQDMEMLDKLWRNYSGGKFGFTVQRKIWTGVRGDWLKFFIKIDWVFGEDEAYRKWPKQYIYSEEAATGHLPLTNALRGTSLLTSVLEHEAFGGKFMKKSVRK</sequence>
<dbReference type="CDD" id="cd16383">
    <property type="entry name" value="GUN4"/>
    <property type="match status" value="1"/>
</dbReference>
<dbReference type="GO" id="GO:0009507">
    <property type="term" value="C:chloroplast"/>
    <property type="evidence" value="ECO:0007669"/>
    <property type="project" value="TreeGrafter"/>
</dbReference>
<feature type="domain" description="GUN4-like" evidence="2">
    <location>
        <begin position="192"/>
        <end position="332"/>
    </location>
</feature>
<dbReference type="Gene3D" id="1.10.10.1770">
    <property type="entry name" value="Gun4-like"/>
    <property type="match status" value="1"/>
</dbReference>
<dbReference type="InterPro" id="IPR037215">
    <property type="entry name" value="GUN4-like_sf"/>
</dbReference>
<keyword evidence="1" id="KW-0812">Transmembrane</keyword>
<evidence type="ECO:0000256" key="1">
    <source>
        <dbReference type="SAM" id="Phobius"/>
    </source>
</evidence>
<evidence type="ECO:0000313" key="3">
    <source>
        <dbReference type="EMBL" id="CAD9042535.1"/>
    </source>
</evidence>
<dbReference type="GO" id="GO:0046906">
    <property type="term" value="F:tetrapyrrole binding"/>
    <property type="evidence" value="ECO:0007669"/>
    <property type="project" value="TreeGrafter"/>
</dbReference>
<keyword evidence="1" id="KW-1133">Transmembrane helix</keyword>
<gene>
    <name evidence="3" type="ORF">EGYM00392_LOCUS53712</name>
</gene>